<protein>
    <submittedName>
        <fullName evidence="1">Uncharacterized protein</fullName>
    </submittedName>
</protein>
<gene>
    <name evidence="1" type="ORF">I6G56_13730</name>
</gene>
<dbReference type="RefSeq" id="WP_156436716.1">
    <property type="nucleotide sequence ID" value="NZ_CP013380.1"/>
</dbReference>
<name>A0A7T2WW62_9BURK</name>
<dbReference type="KEGG" id="bhg:I6G56_13730"/>
<dbReference type="AlphaFoldDB" id="A0A7T2WW62"/>
<proteinExistence type="predicted"/>
<evidence type="ECO:0000313" key="2">
    <source>
        <dbReference type="Proteomes" id="UP000594943"/>
    </source>
</evidence>
<dbReference type="EMBL" id="CP065686">
    <property type="protein sequence ID" value="QPS42656.1"/>
    <property type="molecule type" value="Genomic_DNA"/>
</dbReference>
<dbReference type="Proteomes" id="UP000594943">
    <property type="component" value="Chromosome 1"/>
</dbReference>
<accession>A0A7T2WW62</accession>
<sequence>MSKVPILYKNTVHVSTARCDAALPIEIGKKRETKCRTQKDKNPAQEPGFRLGDSRIGHLRVDIAEFGCGGRI</sequence>
<organism evidence="1 2">
    <name type="scientific">Burkholderia humptydooensis</name>
    <dbReference type="NCBI Taxonomy" id="430531"/>
    <lineage>
        <taxon>Bacteria</taxon>
        <taxon>Pseudomonadati</taxon>
        <taxon>Pseudomonadota</taxon>
        <taxon>Betaproteobacteria</taxon>
        <taxon>Burkholderiales</taxon>
        <taxon>Burkholderiaceae</taxon>
        <taxon>Burkholderia</taxon>
        <taxon>pseudomallei group</taxon>
    </lineage>
</organism>
<reference evidence="1 2" key="1">
    <citation type="submission" date="2020-12" db="EMBL/GenBank/DDBJ databases">
        <title>FDA dAtabase for Regulatory Grade micrObial Sequences (FDA-ARGOS): Supporting development and validation of Infectious Disease Dx tests.</title>
        <authorList>
            <person name="Nelson B."/>
            <person name="Plummer A."/>
            <person name="Tallon L."/>
            <person name="Sadzewicz L."/>
            <person name="Zhao X."/>
            <person name="Boylan J."/>
            <person name="Ott S."/>
            <person name="Bowen H."/>
            <person name="Vavikolanu K."/>
            <person name="Mehta A."/>
            <person name="Aluvathingal J."/>
            <person name="Nadendla S."/>
            <person name="Myers T."/>
            <person name="Yan Y."/>
            <person name="Sichtig H."/>
        </authorList>
    </citation>
    <scope>NUCLEOTIDE SEQUENCE [LARGE SCALE GENOMIC DNA]</scope>
    <source>
        <strain evidence="1 2">FDAARGOS_899</strain>
    </source>
</reference>
<evidence type="ECO:0000313" key="1">
    <source>
        <dbReference type="EMBL" id="QPS42656.1"/>
    </source>
</evidence>